<evidence type="ECO:0000256" key="1">
    <source>
        <dbReference type="ARBA" id="ARBA00022603"/>
    </source>
</evidence>
<dbReference type="AlphaFoldDB" id="A0A834TI90"/>
<dbReference type="SUPFAM" id="SSF53335">
    <property type="entry name" value="S-adenosyl-L-methionine-dependent methyltransferases"/>
    <property type="match status" value="1"/>
</dbReference>
<dbReference type="EMBL" id="JAAIUW010000008">
    <property type="protein sequence ID" value="KAF7822285.1"/>
    <property type="molecule type" value="Genomic_DNA"/>
</dbReference>
<dbReference type="Gene3D" id="3.40.50.150">
    <property type="entry name" value="Vaccinia Virus protein VP39"/>
    <property type="match status" value="1"/>
</dbReference>
<name>A0A834TI90_9FABA</name>
<evidence type="ECO:0000313" key="7">
    <source>
        <dbReference type="Proteomes" id="UP000634136"/>
    </source>
</evidence>
<sequence length="367" mass="41580">MQVDEGINSVSYQSCPMNGGDGPNSYSNNSNYQRRLIEASKDLINEAIHDKLEIDSSCVNGSKPFGIADLGCSVGQNTFIAVQNIIEAVEKEYKAKNESNSPVLEFQVFFNDHSNNDFNSLFRSVPYSSRNYYAAAVAGSFYGRLFPNSTLHFVNCSCAVHWMSKVPTEVLDRESLAWNGNRIHYTTSSEKVYEAYAAQYKNDLECFLSVRAQELVGGGLMLIVVPGQSSHLVSQTPRATTTWLLESCLLEMVKMGSISQKQVDEFNIPIYFPTLKDMEEITKNNGNFRVERMGIVRGKGYIKPSVEFLVGSMRAVMEEILKQHFGDEVIEDLFERYAKKVAQNLDSFYTKFREYEDLFVILKRKMN</sequence>
<keyword evidence="2 6" id="KW-0808">Transferase</keyword>
<dbReference type="InterPro" id="IPR029063">
    <property type="entry name" value="SAM-dependent_MTases_sf"/>
</dbReference>
<evidence type="ECO:0000313" key="6">
    <source>
        <dbReference type="EMBL" id="KAF7822285.1"/>
    </source>
</evidence>
<dbReference type="Proteomes" id="UP000634136">
    <property type="component" value="Unassembled WGS sequence"/>
</dbReference>
<dbReference type="GO" id="GO:0046872">
    <property type="term" value="F:metal ion binding"/>
    <property type="evidence" value="ECO:0007669"/>
    <property type="project" value="UniProtKB-KW"/>
</dbReference>
<keyword evidence="7" id="KW-1185">Reference proteome</keyword>
<dbReference type="InterPro" id="IPR005299">
    <property type="entry name" value="MeTrfase_7"/>
</dbReference>
<dbReference type="PANTHER" id="PTHR31009">
    <property type="entry name" value="S-ADENOSYL-L-METHIONINE:CARBOXYL METHYLTRANSFERASE FAMILY PROTEIN"/>
    <property type="match status" value="1"/>
</dbReference>
<evidence type="ECO:0000256" key="5">
    <source>
        <dbReference type="SAM" id="MobiDB-lite"/>
    </source>
</evidence>
<feature type="region of interest" description="Disordered" evidence="5">
    <location>
        <begin position="1"/>
        <end position="28"/>
    </location>
</feature>
<evidence type="ECO:0000256" key="4">
    <source>
        <dbReference type="ARBA" id="ARBA00022842"/>
    </source>
</evidence>
<accession>A0A834TI90</accession>
<dbReference type="GO" id="GO:0032259">
    <property type="term" value="P:methylation"/>
    <property type="evidence" value="ECO:0007669"/>
    <property type="project" value="UniProtKB-KW"/>
</dbReference>
<gene>
    <name evidence="6" type="ORF">G2W53_027740</name>
</gene>
<keyword evidence="4" id="KW-0460">Magnesium</keyword>
<dbReference type="Gene3D" id="1.10.1200.270">
    <property type="entry name" value="Methyltransferase, alpha-helical capping domain"/>
    <property type="match status" value="1"/>
</dbReference>
<dbReference type="OrthoDB" id="1523883at2759"/>
<keyword evidence="3" id="KW-0479">Metal-binding</keyword>
<dbReference type="Pfam" id="PF03492">
    <property type="entry name" value="Methyltransf_7"/>
    <property type="match status" value="1"/>
</dbReference>
<proteinExistence type="predicted"/>
<evidence type="ECO:0000256" key="3">
    <source>
        <dbReference type="ARBA" id="ARBA00022723"/>
    </source>
</evidence>
<dbReference type="InterPro" id="IPR042086">
    <property type="entry name" value="MeTrfase_capping"/>
</dbReference>
<organism evidence="6 7">
    <name type="scientific">Senna tora</name>
    <dbReference type="NCBI Taxonomy" id="362788"/>
    <lineage>
        <taxon>Eukaryota</taxon>
        <taxon>Viridiplantae</taxon>
        <taxon>Streptophyta</taxon>
        <taxon>Embryophyta</taxon>
        <taxon>Tracheophyta</taxon>
        <taxon>Spermatophyta</taxon>
        <taxon>Magnoliopsida</taxon>
        <taxon>eudicotyledons</taxon>
        <taxon>Gunneridae</taxon>
        <taxon>Pentapetalae</taxon>
        <taxon>rosids</taxon>
        <taxon>fabids</taxon>
        <taxon>Fabales</taxon>
        <taxon>Fabaceae</taxon>
        <taxon>Caesalpinioideae</taxon>
        <taxon>Cassia clade</taxon>
        <taxon>Senna</taxon>
    </lineage>
</organism>
<dbReference type="GO" id="GO:0008168">
    <property type="term" value="F:methyltransferase activity"/>
    <property type="evidence" value="ECO:0007669"/>
    <property type="project" value="UniProtKB-KW"/>
</dbReference>
<comment type="caution">
    <text evidence="6">The sequence shown here is derived from an EMBL/GenBank/DDBJ whole genome shotgun (WGS) entry which is preliminary data.</text>
</comment>
<evidence type="ECO:0000256" key="2">
    <source>
        <dbReference type="ARBA" id="ARBA00022679"/>
    </source>
</evidence>
<reference evidence="6" key="1">
    <citation type="submission" date="2020-09" db="EMBL/GenBank/DDBJ databases">
        <title>Genome-Enabled Discovery of Anthraquinone Biosynthesis in Senna tora.</title>
        <authorList>
            <person name="Kang S.-H."/>
            <person name="Pandey R.P."/>
            <person name="Lee C.-M."/>
            <person name="Sim J.-S."/>
            <person name="Jeong J.-T."/>
            <person name="Choi B.-S."/>
            <person name="Jung M."/>
            <person name="Ginzburg D."/>
            <person name="Zhao K."/>
            <person name="Won S.Y."/>
            <person name="Oh T.-J."/>
            <person name="Yu Y."/>
            <person name="Kim N.-H."/>
            <person name="Lee O.R."/>
            <person name="Lee T.-H."/>
            <person name="Bashyal P."/>
            <person name="Kim T.-S."/>
            <person name="Lee W.-H."/>
            <person name="Kawkins C."/>
            <person name="Kim C.-K."/>
            <person name="Kim J.S."/>
            <person name="Ahn B.O."/>
            <person name="Rhee S.Y."/>
            <person name="Sohng J.K."/>
        </authorList>
    </citation>
    <scope>NUCLEOTIDE SEQUENCE</scope>
    <source>
        <tissue evidence="6">Leaf</tissue>
    </source>
</reference>
<keyword evidence="1 6" id="KW-0489">Methyltransferase</keyword>
<protein>
    <submittedName>
        <fullName evidence="6">Putative S-adenosylmethionine-dependent methyltransferase At5g38780</fullName>
    </submittedName>
</protein>